<dbReference type="Pfam" id="PF23212">
    <property type="entry name" value="DUF7064"/>
    <property type="match status" value="1"/>
</dbReference>
<dbReference type="SUPFAM" id="SSF159245">
    <property type="entry name" value="AttH-like"/>
    <property type="match status" value="1"/>
</dbReference>
<dbReference type="PANTHER" id="PTHR23020:SF41">
    <property type="entry name" value="AMINOGLYCOSIDE PHOSPHOTRANSFERASE DOMAIN-CONTAINING PROTEIN"/>
    <property type="match status" value="1"/>
</dbReference>
<comment type="caution">
    <text evidence="2">The sequence shown here is derived from an EMBL/GenBank/DDBJ whole genome shotgun (WGS) entry which is preliminary data.</text>
</comment>
<dbReference type="InterPro" id="IPR052961">
    <property type="entry name" value="Oxido-Kinase-like_Enzymes"/>
</dbReference>
<dbReference type="SUPFAM" id="SSF55718">
    <property type="entry name" value="SCP-like"/>
    <property type="match status" value="1"/>
</dbReference>
<evidence type="ECO:0000313" key="2">
    <source>
        <dbReference type="EMBL" id="KAA0021257.1"/>
    </source>
</evidence>
<dbReference type="OrthoDB" id="115252at2"/>
<dbReference type="Gene3D" id="3.90.1200.10">
    <property type="match status" value="1"/>
</dbReference>
<dbReference type="InterPro" id="IPR002575">
    <property type="entry name" value="Aminoglycoside_PTrfase"/>
</dbReference>
<dbReference type="SUPFAM" id="SSF56112">
    <property type="entry name" value="Protein kinase-like (PK-like)"/>
    <property type="match status" value="1"/>
</dbReference>
<dbReference type="GO" id="GO:0016740">
    <property type="term" value="F:transferase activity"/>
    <property type="evidence" value="ECO:0007669"/>
    <property type="project" value="UniProtKB-KW"/>
</dbReference>
<sequence>MPSEYQESSDIRRISRFQILPERPPDMATPTLIRSADDLTADWLSNALGRAVRTFEVTPVGTGQSSSTYRITIDAGDSVILKVADPDPAVRKTGVVTGNYEREIHFYADVAHRLPQETLSHCFVAEYDTTEGYFTLLIEDAAPARAGDQVACCTVEEARLVVRELARLVGAVVEEPDLTWLDTPWPVNRTLLGMMLPSYFQRFGDRITAEQRAVITTFAAGFDTWAEDRTEPRSIVHNDFRLDNMLFGEPGTQRELAIVDWATLKWGSITSDLAFFIGGNLSLADRRAHEQGLVRAFHDELVANGLADFTFEDCWRGYRWMSFYGVMLSVCAPLVVTQTERGDQLFLTMVERHSQHVIDLGALDLLGDEHSKNLQVKPEDEGRHDTTGERYWNESLYLDAIDESGKVGAYVRVGLVPNLGHTVYTAYIVGEGRPPVALIDYEAPLPVSGFDVTNDKFTANLVIEEPLHRVRATFAGTGESYDDPSAPLRGESGDPVAVEMDLVWETTGLPYMYQLTTRFEMPCRVTGTVRVGDELLTIDGPGQRDHSWGDRNWWSMDWTWASAHLDDDTRMQTVELRVPGLPVAAVGYEQHDGSLTEISATDTAYEIGGNRLPGRTQMTLDPTGSRYEWEPITFAPLRIASPDGRVCEFPRAMARVTTPDGRTGLGWLEWGHNVDEAGRSSPLRVVRAVAESSIERALSLVPDSAYDKVMTSPAGRLVVAAVFKALPRLIDPRRADVADAVARFKVNVGAGGHVETYDLILSLDGPPRVEKRKPRDETAEPRVTFSLDGTDLILLGAGKLDSVAAALQRRIVIEGDLQFVAVVSQLLAGDKFPRQRELLR</sequence>
<organism evidence="2 3">
    <name type="scientific">Antrihabitans cavernicola</name>
    <dbReference type="NCBI Taxonomy" id="2495913"/>
    <lineage>
        <taxon>Bacteria</taxon>
        <taxon>Bacillati</taxon>
        <taxon>Actinomycetota</taxon>
        <taxon>Actinomycetes</taxon>
        <taxon>Mycobacteriales</taxon>
        <taxon>Nocardiaceae</taxon>
        <taxon>Antrihabitans</taxon>
    </lineage>
</organism>
<dbReference type="InterPro" id="IPR003033">
    <property type="entry name" value="SCP2_sterol-bd_dom"/>
</dbReference>
<reference evidence="2 3" key="1">
    <citation type="submission" date="2019-07" db="EMBL/GenBank/DDBJ databases">
        <title>Rhodococcus cavernicolus sp. nov., isolated from a cave.</title>
        <authorList>
            <person name="Lee S.D."/>
        </authorList>
    </citation>
    <scope>NUCLEOTIDE SEQUENCE [LARGE SCALE GENOMIC DNA]</scope>
    <source>
        <strain evidence="2 3">C1-24</strain>
    </source>
</reference>
<dbReference type="Proteomes" id="UP000322244">
    <property type="component" value="Unassembled WGS sequence"/>
</dbReference>
<proteinExistence type="predicted"/>
<dbReference type="Pfam" id="PF01636">
    <property type="entry name" value="APH"/>
    <property type="match status" value="1"/>
</dbReference>
<dbReference type="InterPro" id="IPR036527">
    <property type="entry name" value="SCP2_sterol-bd_dom_sf"/>
</dbReference>
<keyword evidence="3" id="KW-1185">Reference proteome</keyword>
<dbReference type="EMBL" id="VLNY01000011">
    <property type="protein sequence ID" value="KAA0021257.1"/>
    <property type="molecule type" value="Genomic_DNA"/>
</dbReference>
<dbReference type="InterPro" id="IPR055492">
    <property type="entry name" value="DUF7064"/>
</dbReference>
<keyword evidence="2" id="KW-0808">Transferase</keyword>
<dbReference type="AlphaFoldDB" id="A0A5A7S8K9"/>
<dbReference type="SMART" id="SM00587">
    <property type="entry name" value="CHK"/>
    <property type="match status" value="1"/>
</dbReference>
<protein>
    <submittedName>
        <fullName evidence="2">Phosphotransferase</fullName>
    </submittedName>
</protein>
<gene>
    <name evidence="2" type="ORF">FOY51_20400</name>
</gene>
<dbReference type="PANTHER" id="PTHR23020">
    <property type="entry name" value="UNCHARACTERIZED NUCLEAR HORMONE RECEPTOR-RELATED"/>
    <property type="match status" value="1"/>
</dbReference>
<dbReference type="InterPro" id="IPR011009">
    <property type="entry name" value="Kinase-like_dom_sf"/>
</dbReference>
<accession>A0A5A7S8K9</accession>
<dbReference type="InterPro" id="IPR015897">
    <property type="entry name" value="CHK_kinase-like"/>
</dbReference>
<evidence type="ECO:0000313" key="3">
    <source>
        <dbReference type="Proteomes" id="UP000322244"/>
    </source>
</evidence>
<evidence type="ECO:0000259" key="1">
    <source>
        <dbReference type="SMART" id="SM00587"/>
    </source>
</evidence>
<dbReference type="Gene3D" id="3.30.1050.10">
    <property type="entry name" value="SCP2 sterol-binding domain"/>
    <property type="match status" value="1"/>
</dbReference>
<dbReference type="Pfam" id="PF02036">
    <property type="entry name" value="SCP2"/>
    <property type="match status" value="1"/>
</dbReference>
<feature type="domain" description="CHK kinase-like" evidence="1">
    <location>
        <begin position="136"/>
        <end position="307"/>
    </location>
</feature>
<name>A0A5A7S8K9_9NOCA</name>